<feature type="region of interest" description="Disordered" evidence="1">
    <location>
        <begin position="1"/>
        <end position="25"/>
    </location>
</feature>
<protein>
    <recommendedName>
        <fullName evidence="3">Peptidase S11 D-alanyl-D-alanine carboxypeptidase A N-terminal domain-containing protein</fullName>
    </recommendedName>
</protein>
<dbReference type="Proteomes" id="UP001262835">
    <property type="component" value="Unassembled WGS sequence"/>
</dbReference>
<name>A0ABU3GGR4_9MICO</name>
<dbReference type="InterPro" id="IPR001967">
    <property type="entry name" value="Peptidase_S11_N"/>
</dbReference>
<evidence type="ECO:0000259" key="3">
    <source>
        <dbReference type="Pfam" id="PF00768"/>
    </source>
</evidence>
<evidence type="ECO:0000256" key="2">
    <source>
        <dbReference type="SAM" id="Phobius"/>
    </source>
</evidence>
<sequence>MTVDDAATRTRRPRRTRPSDDPAPATRLALAWVDDDGHPTTRVAPATGGAAYDLLPPMRRRRRIRGRVIGIPALAIVALATTYTTAMLLWPLSSTTATATATETAPLAGAPSAISWPAAGGAAVGIDGFPAAVSSNDPAQMASTTKLVTALVILDQKPLASGEQGPAYDFGFADRQEYWRYVAQNQSALNVPDDGSLSEYQMLQGMLMASASNYANRLATDAFGSVADYATAADAWLEKNGLDGITVTDASGYDRGNVATPAAMIALAEKALENPVIAEIVGTKTAELPGAGTFENTNALLGTDGVVGLKTGSYAGYYNLVAAQKIDVGGIPTTIFASVAGQPTNDARAGEAERLLGDLADEAAAPTVLPAGTVVGEARTAWGAKSRIVTEKDASLLLWNGATAKSAASFDVEGDATAGADAGDLTLTGPAAEVEVPLRVEKALPGPDAWWRLTHPLELTGIGG</sequence>
<evidence type="ECO:0000313" key="5">
    <source>
        <dbReference type="Proteomes" id="UP001262835"/>
    </source>
</evidence>
<accession>A0ABU3GGR4</accession>
<dbReference type="Pfam" id="PF00768">
    <property type="entry name" value="Peptidase_S11"/>
    <property type="match status" value="1"/>
</dbReference>
<organism evidence="4 5">
    <name type="scientific">Microbacterium aquilitoris</name>
    <dbReference type="NCBI Taxonomy" id="3067307"/>
    <lineage>
        <taxon>Bacteria</taxon>
        <taxon>Bacillati</taxon>
        <taxon>Actinomycetota</taxon>
        <taxon>Actinomycetes</taxon>
        <taxon>Micrococcales</taxon>
        <taxon>Microbacteriaceae</taxon>
        <taxon>Microbacterium</taxon>
    </lineage>
</organism>
<feature type="transmembrane region" description="Helical" evidence="2">
    <location>
        <begin position="68"/>
        <end position="90"/>
    </location>
</feature>
<dbReference type="Gene3D" id="3.40.710.10">
    <property type="entry name" value="DD-peptidase/beta-lactamase superfamily"/>
    <property type="match status" value="1"/>
</dbReference>
<keyword evidence="2" id="KW-0812">Transmembrane</keyword>
<keyword evidence="5" id="KW-1185">Reference proteome</keyword>
<comment type="caution">
    <text evidence="4">The sequence shown here is derived from an EMBL/GenBank/DDBJ whole genome shotgun (WGS) entry which is preliminary data.</text>
</comment>
<evidence type="ECO:0000313" key="4">
    <source>
        <dbReference type="EMBL" id="MDT3329071.1"/>
    </source>
</evidence>
<dbReference type="InterPro" id="IPR012338">
    <property type="entry name" value="Beta-lactam/transpept-like"/>
</dbReference>
<evidence type="ECO:0000256" key="1">
    <source>
        <dbReference type="SAM" id="MobiDB-lite"/>
    </source>
</evidence>
<keyword evidence="2" id="KW-1133">Transmembrane helix</keyword>
<feature type="domain" description="Peptidase S11 D-alanyl-D-alanine carboxypeptidase A N-terminal" evidence="3">
    <location>
        <begin position="136"/>
        <end position="325"/>
    </location>
</feature>
<reference evidence="4 5" key="1">
    <citation type="submission" date="2023-08" db="EMBL/GenBank/DDBJ databases">
        <title>Microbacterium aquilitoris sp. nov. and Microbacterium gwkjibeachense sp. nov., isolated from beach.</title>
        <authorList>
            <person name="Lee S.D."/>
            <person name="Yang H."/>
            <person name="Kim I."/>
        </authorList>
    </citation>
    <scope>NUCLEOTIDE SEQUENCE [LARGE SCALE GENOMIC DNA]</scope>
    <source>
        <strain evidence="4 5">KSW-18</strain>
    </source>
</reference>
<keyword evidence="2" id="KW-0472">Membrane</keyword>
<dbReference type="EMBL" id="JAUZVT010000001">
    <property type="protein sequence ID" value="MDT3329071.1"/>
    <property type="molecule type" value="Genomic_DNA"/>
</dbReference>
<dbReference type="RefSeq" id="WP_311868046.1">
    <property type="nucleotide sequence ID" value="NZ_JAUZVT010000001.1"/>
</dbReference>
<proteinExistence type="predicted"/>
<gene>
    <name evidence="4" type="ORF">Q9S78_00180</name>
</gene>
<dbReference type="SUPFAM" id="SSF56601">
    <property type="entry name" value="beta-lactamase/transpeptidase-like"/>
    <property type="match status" value="1"/>
</dbReference>